<feature type="region of interest" description="Disordered" evidence="1">
    <location>
        <begin position="42"/>
        <end position="78"/>
    </location>
</feature>
<sequence length="353" mass="39344">MLPHILLQLSFAVVVSAHGFRGNGDPVYGVGTPSTAYLQKQQRRLQQSYSPVGYPRSSDGNKYPYGRPTPAPTYGEQQTTTPYNYYLLTTTTQAPNYFYATPTPTAIETYERAGTATPSYGPTPSTANRYESRLIPTPSQNGYRGNYRPTTAVDYRQQSIYGELETTTTRPYQEQSNERRYYPTAPYVRRRPPSPVGSYGNERPWQSIPYGGPSGFSSTYGSSERSSYQNERPRGYGHLPVPPTPSPYAVNGGGRPYTEASRPGVATYPPPPPPGLGRIEGIIGPNVFNHGNFRPASPVSQSYPSSPVRYEGRAARPTSLPYHPEFGYPYFSDDANFYFRVPGRKLRKYITKN</sequence>
<feature type="region of interest" description="Disordered" evidence="1">
    <location>
        <begin position="115"/>
        <end position="243"/>
    </location>
</feature>
<evidence type="ECO:0000256" key="1">
    <source>
        <dbReference type="SAM" id="MobiDB-lite"/>
    </source>
</evidence>
<feature type="signal peptide" evidence="2">
    <location>
        <begin position="1"/>
        <end position="17"/>
    </location>
</feature>
<dbReference type="WBParaSite" id="PSAMB.scaffold394size53456.g5683.t1">
    <property type="protein sequence ID" value="PSAMB.scaffold394size53456.g5683.t1"/>
    <property type="gene ID" value="PSAMB.scaffold394size53456.g5683"/>
</dbReference>
<evidence type="ECO:0000256" key="2">
    <source>
        <dbReference type="SAM" id="SignalP"/>
    </source>
</evidence>
<name>A0A914WEK8_9BILA</name>
<reference evidence="4" key="1">
    <citation type="submission" date="2022-11" db="UniProtKB">
        <authorList>
            <consortium name="WormBaseParasite"/>
        </authorList>
    </citation>
    <scope>IDENTIFICATION</scope>
</reference>
<accession>A0A914WEK8</accession>
<feature type="compositionally biased region" description="Polar residues" evidence="1">
    <location>
        <begin position="116"/>
        <end position="129"/>
    </location>
</feature>
<proteinExistence type="predicted"/>
<feature type="compositionally biased region" description="Low complexity" evidence="1">
    <location>
        <begin position="215"/>
        <end position="228"/>
    </location>
</feature>
<keyword evidence="3" id="KW-1185">Reference proteome</keyword>
<feature type="compositionally biased region" description="Polar residues" evidence="1">
    <location>
        <begin position="156"/>
        <end position="175"/>
    </location>
</feature>
<dbReference type="Proteomes" id="UP000887566">
    <property type="component" value="Unplaced"/>
</dbReference>
<keyword evidence="2" id="KW-0732">Signal</keyword>
<evidence type="ECO:0000313" key="4">
    <source>
        <dbReference type="WBParaSite" id="PSAMB.scaffold394size53456.g5683.t1"/>
    </source>
</evidence>
<evidence type="ECO:0000313" key="3">
    <source>
        <dbReference type="Proteomes" id="UP000887566"/>
    </source>
</evidence>
<dbReference type="AlphaFoldDB" id="A0A914WEK8"/>
<protein>
    <submittedName>
        <fullName evidence="4">Uncharacterized protein</fullName>
    </submittedName>
</protein>
<feature type="chain" id="PRO_5036758777" evidence="2">
    <location>
        <begin position="18"/>
        <end position="353"/>
    </location>
</feature>
<organism evidence="3 4">
    <name type="scientific">Plectus sambesii</name>
    <dbReference type="NCBI Taxonomy" id="2011161"/>
    <lineage>
        <taxon>Eukaryota</taxon>
        <taxon>Metazoa</taxon>
        <taxon>Ecdysozoa</taxon>
        <taxon>Nematoda</taxon>
        <taxon>Chromadorea</taxon>
        <taxon>Plectida</taxon>
        <taxon>Plectina</taxon>
        <taxon>Plectoidea</taxon>
        <taxon>Plectidae</taxon>
        <taxon>Plectus</taxon>
    </lineage>
</organism>